<keyword evidence="1" id="KW-0678">Repressor</keyword>
<keyword evidence="7" id="KW-1185">Reference proteome</keyword>
<protein>
    <recommendedName>
        <fullName evidence="5">HTH merR-type domain-containing protein</fullName>
    </recommendedName>
</protein>
<dbReference type="OrthoDB" id="9808480at2"/>
<reference evidence="6" key="1">
    <citation type="submission" date="2017-04" db="EMBL/GenBank/DDBJ databases">
        <title>Unexpected and diverse lifestyles within the genus Limnohabitans.</title>
        <authorList>
            <person name="Kasalicky V."/>
            <person name="Mehrshad M."/>
            <person name="Andrei S.-A."/>
            <person name="Salcher M."/>
            <person name="Kratochvilova H."/>
            <person name="Simek K."/>
            <person name="Ghai R."/>
        </authorList>
    </citation>
    <scope>NUCLEOTIDE SEQUENCE [LARGE SCALE GENOMIC DNA]</scope>
    <source>
        <strain evidence="6">II-D5</strain>
    </source>
</reference>
<dbReference type="SMART" id="SM00422">
    <property type="entry name" value="HTH_MERR"/>
    <property type="match status" value="1"/>
</dbReference>
<name>A0A2T7UCK8_9BURK</name>
<dbReference type="Proteomes" id="UP000037507">
    <property type="component" value="Unassembled WGS sequence"/>
</dbReference>
<dbReference type="PANTHER" id="PTHR30204">
    <property type="entry name" value="REDOX-CYCLING DRUG-SENSING TRANSCRIPTIONAL ACTIVATOR SOXR"/>
    <property type="match status" value="1"/>
</dbReference>
<keyword evidence="3" id="KW-0238">DNA-binding</keyword>
<dbReference type="EMBL" id="LFYT02000014">
    <property type="protein sequence ID" value="PVE42404.1"/>
    <property type="molecule type" value="Genomic_DNA"/>
</dbReference>
<dbReference type="GO" id="GO:0003700">
    <property type="term" value="F:DNA-binding transcription factor activity"/>
    <property type="evidence" value="ECO:0007669"/>
    <property type="project" value="InterPro"/>
</dbReference>
<sequence length="132" mass="14897">MDTTFTLDQLSALTDLPLRTIRYYIQLGLVDRHEGDRKHARYTQKHLDQVLQVRAMADQGMPLERIKQLINGITTPPPLPKTAGDISVISKVFIAPGVELHLEPQIAGLSPEKLRLFVRSVLTTWEEINASE</sequence>
<dbReference type="Gene3D" id="1.10.1660.10">
    <property type="match status" value="1"/>
</dbReference>
<gene>
    <name evidence="6" type="ORF">H663_011785</name>
</gene>
<dbReference type="STRING" id="1293045.H663_16965"/>
<keyword evidence="2" id="KW-0805">Transcription regulation</keyword>
<evidence type="ECO:0000256" key="3">
    <source>
        <dbReference type="ARBA" id="ARBA00023125"/>
    </source>
</evidence>
<dbReference type="PROSITE" id="PS50937">
    <property type="entry name" value="HTH_MERR_2"/>
    <property type="match status" value="1"/>
</dbReference>
<evidence type="ECO:0000256" key="1">
    <source>
        <dbReference type="ARBA" id="ARBA00022491"/>
    </source>
</evidence>
<evidence type="ECO:0000259" key="5">
    <source>
        <dbReference type="PROSITE" id="PS50937"/>
    </source>
</evidence>
<dbReference type="PANTHER" id="PTHR30204:SF69">
    <property type="entry name" value="MERR-FAMILY TRANSCRIPTIONAL REGULATOR"/>
    <property type="match status" value="1"/>
</dbReference>
<dbReference type="CDD" id="cd00592">
    <property type="entry name" value="HTH_MerR-like"/>
    <property type="match status" value="1"/>
</dbReference>
<evidence type="ECO:0000313" key="6">
    <source>
        <dbReference type="EMBL" id="PVE42404.1"/>
    </source>
</evidence>
<evidence type="ECO:0000256" key="4">
    <source>
        <dbReference type="ARBA" id="ARBA00023163"/>
    </source>
</evidence>
<accession>A0A2T7UCK8</accession>
<dbReference type="Pfam" id="PF13411">
    <property type="entry name" value="MerR_1"/>
    <property type="match status" value="1"/>
</dbReference>
<organism evidence="6 7">
    <name type="scientific">Limnohabitans planktonicus II-D5</name>
    <dbReference type="NCBI Taxonomy" id="1293045"/>
    <lineage>
        <taxon>Bacteria</taxon>
        <taxon>Pseudomonadati</taxon>
        <taxon>Pseudomonadota</taxon>
        <taxon>Betaproteobacteria</taxon>
        <taxon>Burkholderiales</taxon>
        <taxon>Comamonadaceae</taxon>
        <taxon>Limnohabitans</taxon>
    </lineage>
</organism>
<dbReference type="InterPro" id="IPR000551">
    <property type="entry name" value="MerR-type_HTH_dom"/>
</dbReference>
<dbReference type="AlphaFoldDB" id="A0A2T7UCK8"/>
<proteinExistence type="predicted"/>
<comment type="caution">
    <text evidence="6">The sequence shown here is derived from an EMBL/GenBank/DDBJ whole genome shotgun (WGS) entry which is preliminary data.</text>
</comment>
<keyword evidence="4" id="KW-0804">Transcription</keyword>
<dbReference type="SUPFAM" id="SSF46955">
    <property type="entry name" value="Putative DNA-binding domain"/>
    <property type="match status" value="1"/>
</dbReference>
<feature type="domain" description="HTH merR-type" evidence="5">
    <location>
        <begin position="4"/>
        <end position="72"/>
    </location>
</feature>
<dbReference type="InterPro" id="IPR009061">
    <property type="entry name" value="DNA-bd_dom_put_sf"/>
</dbReference>
<dbReference type="RefSeq" id="WP_053175527.1">
    <property type="nucleotide sequence ID" value="NZ_LFYT02000014.1"/>
</dbReference>
<dbReference type="GO" id="GO:0003677">
    <property type="term" value="F:DNA binding"/>
    <property type="evidence" value="ECO:0007669"/>
    <property type="project" value="UniProtKB-KW"/>
</dbReference>
<dbReference type="InterPro" id="IPR047057">
    <property type="entry name" value="MerR_fam"/>
</dbReference>
<evidence type="ECO:0000313" key="7">
    <source>
        <dbReference type="Proteomes" id="UP000037507"/>
    </source>
</evidence>
<evidence type="ECO:0000256" key="2">
    <source>
        <dbReference type="ARBA" id="ARBA00023015"/>
    </source>
</evidence>